<evidence type="ECO:0000313" key="1">
    <source>
        <dbReference type="EMBL" id="KFO20460.1"/>
    </source>
</evidence>
<evidence type="ECO:0000313" key="2">
    <source>
        <dbReference type="Proteomes" id="UP000028990"/>
    </source>
</evidence>
<reference evidence="1 2" key="1">
    <citation type="submission" date="2013-11" db="EMBL/GenBank/DDBJ databases">
        <title>The Damaraland mole rat (Fukomys damarensis) genome and evolution of African mole rats.</title>
        <authorList>
            <person name="Gladyshev V.N."/>
            <person name="Fang X."/>
        </authorList>
    </citation>
    <scope>NUCLEOTIDE SEQUENCE [LARGE SCALE GENOMIC DNA]</scope>
    <source>
        <tissue evidence="1">Liver</tissue>
    </source>
</reference>
<organism evidence="1 2">
    <name type="scientific">Fukomys damarensis</name>
    <name type="common">Damaraland mole rat</name>
    <name type="synonym">Cryptomys damarensis</name>
    <dbReference type="NCBI Taxonomy" id="885580"/>
    <lineage>
        <taxon>Eukaryota</taxon>
        <taxon>Metazoa</taxon>
        <taxon>Chordata</taxon>
        <taxon>Craniata</taxon>
        <taxon>Vertebrata</taxon>
        <taxon>Euteleostomi</taxon>
        <taxon>Mammalia</taxon>
        <taxon>Eutheria</taxon>
        <taxon>Euarchontoglires</taxon>
        <taxon>Glires</taxon>
        <taxon>Rodentia</taxon>
        <taxon>Hystricomorpha</taxon>
        <taxon>Bathyergidae</taxon>
        <taxon>Fukomys</taxon>
    </lineage>
</organism>
<dbReference type="EMBL" id="KN124730">
    <property type="protein sequence ID" value="KFO20460.1"/>
    <property type="molecule type" value="Genomic_DNA"/>
</dbReference>
<dbReference type="Proteomes" id="UP000028990">
    <property type="component" value="Unassembled WGS sequence"/>
</dbReference>
<name>A0A091CSL5_FUKDA</name>
<protein>
    <submittedName>
        <fullName evidence="1">Uncharacterized protein</fullName>
    </submittedName>
</protein>
<gene>
    <name evidence="1" type="ORF">H920_18140</name>
</gene>
<keyword evidence="2" id="KW-1185">Reference proteome</keyword>
<proteinExistence type="predicted"/>
<accession>A0A091CSL5</accession>
<sequence length="104" mass="11364">MERDKTEKECGITLESLLAFKKGAIFCQLSGLPGRLSDLEGCLMTVSQEDRSLPRRIDLDPVADIVKNQSKVSVDSSFHAKGCTEDAHGYYTSLSCHGCTLRPG</sequence>
<dbReference type="AlphaFoldDB" id="A0A091CSL5"/>